<evidence type="ECO:0000313" key="4">
    <source>
        <dbReference type="Proteomes" id="UP000294726"/>
    </source>
</evidence>
<evidence type="ECO:0000313" key="1">
    <source>
        <dbReference type="EMBL" id="OIM21114.1"/>
    </source>
</evidence>
<evidence type="ECO:0000313" key="3">
    <source>
        <dbReference type="Proteomes" id="UP000181728"/>
    </source>
</evidence>
<dbReference type="GeneID" id="75065747"/>
<evidence type="ECO:0000313" key="2">
    <source>
        <dbReference type="EMBL" id="VDB98398.1"/>
    </source>
</evidence>
<dbReference type="Gene3D" id="3.30.70.100">
    <property type="match status" value="1"/>
</dbReference>
<dbReference type="EMBL" id="MLOK01000040">
    <property type="protein sequence ID" value="OIM21114.1"/>
    <property type="molecule type" value="Genomic_DNA"/>
</dbReference>
<dbReference type="Proteomes" id="UP000181728">
    <property type="component" value="Unassembled WGS sequence"/>
</dbReference>
<dbReference type="RefSeq" id="WP_002819007.1">
    <property type="nucleotide sequence ID" value="NZ_CP027431.1"/>
</dbReference>
<organism evidence="1 3">
    <name type="scientific">Oenococcus oeni</name>
    <name type="common">Leuconostoc oenos</name>
    <dbReference type="NCBI Taxonomy" id="1247"/>
    <lineage>
        <taxon>Bacteria</taxon>
        <taxon>Bacillati</taxon>
        <taxon>Bacillota</taxon>
        <taxon>Bacilli</taxon>
        <taxon>Lactobacillales</taxon>
        <taxon>Lactobacillaceae</taxon>
        <taxon>Oenococcus</taxon>
    </lineage>
</organism>
<reference evidence="1 3" key="1">
    <citation type="journal article" date="2016" name="BMC Genomics">
        <title>Consensus pan-genome assembly of the specialised wine bacterium Oenococcus oeni.</title>
        <authorList>
            <person name="Sternes P.R."/>
            <person name="Borneman A.R."/>
        </authorList>
    </citation>
    <scope>NUCLEOTIDE SEQUENCE [LARGE SCALE GENOMIC DNA]</scope>
    <source>
        <strain evidence="1 3">AWRIB661</strain>
    </source>
</reference>
<gene>
    <name evidence="1" type="ORF">ATX59_05650</name>
    <name evidence="2" type="ORF">OENI_1163</name>
</gene>
<accession>A0A483BGV8</accession>
<protein>
    <submittedName>
        <fullName evidence="1">Uncharacterized protein</fullName>
    </submittedName>
</protein>
<sequence length="159" mass="18253">MNKLYLTLGSKDYLLKLSDQNEENNLQLISKPGQSQFGILSQELLKGSSESIELNVKHIITDTRQDTHLIAFYYFVGEDKQAEIAEKTLTLNQNKLSQYGASGVVWLQENKDLHRYVLKAEFNDAISYQHFTSSQLLMKLISNFYSSFNVLYTKGLDED</sequence>
<reference evidence="2 4" key="2">
    <citation type="submission" date="2018-08" db="EMBL/GenBank/DDBJ databases">
        <authorList>
            <person name="Lorentzen P. G. S. M."/>
        </authorList>
    </citation>
    <scope>NUCLEOTIDE SEQUENCE [LARGE SCALE GENOMIC DNA]</scope>
    <source>
        <strain evidence="2 4">CRBO_1381</strain>
    </source>
</reference>
<dbReference type="AlphaFoldDB" id="A0A483BGV8"/>
<proteinExistence type="predicted"/>
<dbReference type="EMBL" id="LR031358">
    <property type="protein sequence ID" value="VDB98398.1"/>
    <property type="molecule type" value="Genomic_DNA"/>
</dbReference>
<name>A0A483BGV8_OENOE</name>
<dbReference type="Proteomes" id="UP000294726">
    <property type="component" value="Chromosome"/>
</dbReference>